<proteinExistence type="predicted"/>
<reference evidence="3 4" key="1">
    <citation type="submission" date="2018-08" db="EMBL/GenBank/DDBJ databases">
        <title>A genome reference for cultivated species of the human gut microbiota.</title>
        <authorList>
            <person name="Zou Y."/>
            <person name="Xue W."/>
            <person name="Luo G."/>
        </authorList>
    </citation>
    <scope>NUCLEOTIDE SEQUENCE [LARGE SCALE GENOMIC DNA]</scope>
    <source>
        <strain evidence="3 4">AM25-6</strain>
    </source>
</reference>
<dbReference type="EMBL" id="QUSM01000003">
    <property type="protein sequence ID" value="RGD74494.1"/>
    <property type="molecule type" value="Genomic_DNA"/>
</dbReference>
<evidence type="ECO:0000313" key="3">
    <source>
        <dbReference type="EMBL" id="RGD74494.1"/>
    </source>
</evidence>
<evidence type="ECO:0000259" key="2">
    <source>
        <dbReference type="Pfam" id="PF16169"/>
    </source>
</evidence>
<name>A0A3E3DYY1_9FIRM</name>
<comment type="caution">
    <text evidence="3">The sequence shown here is derived from an EMBL/GenBank/DDBJ whole genome shotgun (WGS) entry which is preliminary data.</text>
</comment>
<feature type="domain" description="Butirosin biosynthesis protein H N-terminal" evidence="1">
    <location>
        <begin position="31"/>
        <end position="168"/>
    </location>
</feature>
<evidence type="ECO:0000259" key="1">
    <source>
        <dbReference type="Pfam" id="PF14399"/>
    </source>
</evidence>
<dbReference type="Pfam" id="PF14399">
    <property type="entry name" value="BtrH_N"/>
    <property type="match status" value="1"/>
</dbReference>
<gene>
    <name evidence="3" type="ORF">DW687_06980</name>
</gene>
<feature type="domain" description="DUF4872" evidence="2">
    <location>
        <begin position="201"/>
        <end position="263"/>
    </location>
</feature>
<dbReference type="AlphaFoldDB" id="A0A3E3DYY1"/>
<accession>A0A3E3DYY1</accession>
<sequence>MSDNIMVPKHRRIKIMKKIITGIKHHLDDYECMWNGIEDIYMNKTNEKIPDQFFFSMAGFCGFTYLQTNKSDIKRMVSFGEGRTKQMYKYLAPIVGFDYQFSECRTPETALTKAKREIDIGNPIVIGAFDMYYLEYLPKLYHKEHIPFHYFLMIGYDDKEEKIYLYDCGRKDIQELSYKNVLLGMNAEYPGLCKPNTICKITMNKPKDKKYIIKKCLEDKANLYINPPTNFMGVKGIKKLANELPKWEEEIGKKETRKVILNMINFLGSVPKTPNRLLGIDEPDDITYMCSRDKFGRVLDEIGNEYDNLYFKRSSGLFKESGKEFTELCDIFIDYILNDKDIFERASQIITKIGRIEYEAYTLIKQGLKEL</sequence>
<dbReference type="Proteomes" id="UP000261212">
    <property type="component" value="Unassembled WGS sequence"/>
</dbReference>
<evidence type="ECO:0000313" key="4">
    <source>
        <dbReference type="Proteomes" id="UP000261212"/>
    </source>
</evidence>
<dbReference type="InterPro" id="IPR026935">
    <property type="entry name" value="BtrH_N"/>
</dbReference>
<dbReference type="InterPro" id="IPR032369">
    <property type="entry name" value="DUF4872"/>
</dbReference>
<protein>
    <submittedName>
        <fullName evidence="3">DUF4872 domain-containing protein</fullName>
    </submittedName>
</protein>
<organism evidence="3 4">
    <name type="scientific">Anaerofustis stercorihominis</name>
    <dbReference type="NCBI Taxonomy" id="214853"/>
    <lineage>
        <taxon>Bacteria</taxon>
        <taxon>Bacillati</taxon>
        <taxon>Bacillota</taxon>
        <taxon>Clostridia</taxon>
        <taxon>Eubacteriales</taxon>
        <taxon>Eubacteriaceae</taxon>
        <taxon>Anaerofustis</taxon>
    </lineage>
</organism>
<dbReference type="Pfam" id="PF16169">
    <property type="entry name" value="DUF4872"/>
    <property type="match status" value="1"/>
</dbReference>